<comment type="caution">
    <text evidence="2">The sequence shown here is derived from an EMBL/GenBank/DDBJ whole genome shotgun (WGS) entry which is preliminary data.</text>
</comment>
<evidence type="ECO:0000313" key="3">
    <source>
        <dbReference type="Proteomes" id="UP000283255"/>
    </source>
</evidence>
<reference evidence="2 3" key="2">
    <citation type="submission" date="2019-01" db="EMBL/GenBank/DDBJ databases">
        <title>Motilimonas pumilus sp. nov., isolated from the gut of sea cucumber (Apostichopus japonicus).</title>
        <authorList>
            <person name="Wang F.-Q."/>
            <person name="Ren L.-H."/>
            <person name="Lin Y.-W."/>
            <person name="Sun G.-H."/>
            <person name="Du Z.-J."/>
            <person name="Zhao J.-X."/>
            <person name="Liu X.-J."/>
            <person name="Liu L.-J."/>
        </authorList>
    </citation>
    <scope>NUCLEOTIDE SEQUENCE [LARGE SCALE GENOMIC DNA]</scope>
    <source>
        <strain evidence="2 3">PLHSC7-2</strain>
    </source>
</reference>
<organism evidence="2 3">
    <name type="scientific">Motilimonas pumila</name>
    <dbReference type="NCBI Taxonomy" id="2303987"/>
    <lineage>
        <taxon>Bacteria</taxon>
        <taxon>Pseudomonadati</taxon>
        <taxon>Pseudomonadota</taxon>
        <taxon>Gammaproteobacteria</taxon>
        <taxon>Alteromonadales</taxon>
        <taxon>Alteromonadales genera incertae sedis</taxon>
        <taxon>Motilimonas</taxon>
    </lineage>
</organism>
<accession>A0A418YHV4</accession>
<proteinExistence type="predicted"/>
<dbReference type="RefSeq" id="WP_119909599.1">
    <property type="nucleotide sequence ID" value="NZ_QZCH01000003.1"/>
</dbReference>
<evidence type="ECO:0000313" key="2">
    <source>
        <dbReference type="EMBL" id="RJG49953.1"/>
    </source>
</evidence>
<feature type="signal peptide" evidence="1">
    <location>
        <begin position="1"/>
        <end position="20"/>
    </location>
</feature>
<sequence>MNQLLKLSCLFAILAPSAHAMDADFQPQAVSKRQISIDVVAYESEVRNTAGKIALSPQVSLSLIKQVIENK</sequence>
<gene>
    <name evidence="2" type="ORF">D1Z90_04730</name>
</gene>
<keyword evidence="1" id="KW-0732">Signal</keyword>
<keyword evidence="3" id="KW-1185">Reference proteome</keyword>
<feature type="chain" id="PRO_5019511278" evidence="1">
    <location>
        <begin position="21"/>
        <end position="71"/>
    </location>
</feature>
<name>A0A418YHV4_9GAMM</name>
<reference evidence="2 3" key="1">
    <citation type="submission" date="2018-09" db="EMBL/GenBank/DDBJ databases">
        <authorList>
            <person name="Wang F."/>
        </authorList>
    </citation>
    <scope>NUCLEOTIDE SEQUENCE [LARGE SCALE GENOMIC DNA]</scope>
    <source>
        <strain evidence="2 3">PLHSC7-2</strain>
    </source>
</reference>
<evidence type="ECO:0000256" key="1">
    <source>
        <dbReference type="SAM" id="SignalP"/>
    </source>
</evidence>
<dbReference type="AlphaFoldDB" id="A0A418YHV4"/>
<dbReference type="Proteomes" id="UP000283255">
    <property type="component" value="Unassembled WGS sequence"/>
</dbReference>
<dbReference type="EMBL" id="QZCH01000003">
    <property type="protein sequence ID" value="RJG49953.1"/>
    <property type="molecule type" value="Genomic_DNA"/>
</dbReference>
<protein>
    <submittedName>
        <fullName evidence="2">Uncharacterized protein</fullName>
    </submittedName>
</protein>